<dbReference type="InterPro" id="IPR039426">
    <property type="entry name" value="TonB-dep_rcpt-like"/>
</dbReference>
<feature type="signal peptide" evidence="2">
    <location>
        <begin position="1"/>
        <end position="23"/>
    </location>
</feature>
<dbReference type="GO" id="GO:0009279">
    <property type="term" value="C:cell outer membrane"/>
    <property type="evidence" value="ECO:0007669"/>
    <property type="project" value="UniProtKB-SubCell"/>
</dbReference>
<accession>A0A2K8MH19</accession>
<keyword evidence="1" id="KW-0813">Transport</keyword>
<proteinExistence type="inferred from homology"/>
<keyword evidence="1" id="KW-0812">Transmembrane</keyword>
<dbReference type="Proteomes" id="UP000229081">
    <property type="component" value="Chromosome"/>
</dbReference>
<keyword evidence="1" id="KW-0472">Membrane</keyword>
<name>A0A2K8MH19_9SPHN</name>
<dbReference type="AlphaFoldDB" id="A0A2K8MH19"/>
<dbReference type="PANTHER" id="PTHR40980:SF3">
    <property type="entry name" value="TONB-DEPENDENT RECEPTOR-LIKE BETA-BARREL DOMAIN-CONTAINING PROTEIN"/>
    <property type="match status" value="1"/>
</dbReference>
<dbReference type="OrthoDB" id="5476657at2"/>
<keyword evidence="1" id="KW-1134">Transmembrane beta strand</keyword>
<dbReference type="Pfam" id="PF07715">
    <property type="entry name" value="Plug"/>
    <property type="match status" value="1"/>
</dbReference>
<organism evidence="4 5">
    <name type="scientific">Sphingomonas psychrotolerans</name>
    <dbReference type="NCBI Taxonomy" id="1327635"/>
    <lineage>
        <taxon>Bacteria</taxon>
        <taxon>Pseudomonadati</taxon>
        <taxon>Pseudomonadota</taxon>
        <taxon>Alphaproteobacteria</taxon>
        <taxon>Sphingomonadales</taxon>
        <taxon>Sphingomonadaceae</taxon>
        <taxon>Sphingomonas</taxon>
    </lineage>
</organism>
<feature type="domain" description="TonB-dependent receptor plug" evidence="3">
    <location>
        <begin position="55"/>
        <end position="164"/>
    </location>
</feature>
<dbReference type="KEGG" id="sphc:CVN68_07580"/>
<keyword evidence="1" id="KW-0998">Cell outer membrane</keyword>
<reference evidence="4 5" key="1">
    <citation type="submission" date="2017-11" db="EMBL/GenBank/DDBJ databases">
        <title>Complete genome sequence of Sphingomonas sp. Strain Cra20, a psychrotolerant potential plant growth promoting rhizobacteria.</title>
        <authorList>
            <person name="Luo Y."/>
        </authorList>
    </citation>
    <scope>NUCLEOTIDE SEQUENCE [LARGE SCALE GENOMIC DNA]</scope>
    <source>
        <strain evidence="4 5">Cra20</strain>
    </source>
</reference>
<evidence type="ECO:0000313" key="4">
    <source>
        <dbReference type="EMBL" id="ATY31846.1"/>
    </source>
</evidence>
<comment type="similarity">
    <text evidence="1">Belongs to the TonB-dependent receptor family.</text>
</comment>
<evidence type="ECO:0000256" key="1">
    <source>
        <dbReference type="PROSITE-ProRule" id="PRU01360"/>
    </source>
</evidence>
<keyword evidence="5" id="KW-1185">Reference proteome</keyword>
<dbReference type="SUPFAM" id="SSF56935">
    <property type="entry name" value="Porins"/>
    <property type="match status" value="1"/>
</dbReference>
<evidence type="ECO:0000259" key="3">
    <source>
        <dbReference type="Pfam" id="PF07715"/>
    </source>
</evidence>
<dbReference type="InterPro" id="IPR012910">
    <property type="entry name" value="Plug_dom"/>
</dbReference>
<dbReference type="PROSITE" id="PS52016">
    <property type="entry name" value="TONB_DEPENDENT_REC_3"/>
    <property type="match status" value="1"/>
</dbReference>
<keyword evidence="2" id="KW-0732">Signal</keyword>
<feature type="chain" id="PRO_5014946804" description="TonB-dependent receptor plug domain-containing protein" evidence="2">
    <location>
        <begin position="24"/>
        <end position="189"/>
    </location>
</feature>
<evidence type="ECO:0000256" key="2">
    <source>
        <dbReference type="SAM" id="SignalP"/>
    </source>
</evidence>
<dbReference type="PANTHER" id="PTHR40980">
    <property type="entry name" value="PLUG DOMAIN-CONTAINING PROTEIN"/>
    <property type="match status" value="1"/>
</dbReference>
<dbReference type="Gene3D" id="2.170.130.10">
    <property type="entry name" value="TonB-dependent receptor, plug domain"/>
    <property type="match status" value="1"/>
</dbReference>
<sequence>MGIRTLLIDTASAIALFSGAAHAADGVSTAAVVHDDEKILVTGYRAALAAAIETKRNANSVVDSVSIEDVRKFPNTNVAEALIPVPGVTVDRQFGQGEKASLLSNEPALTRTLNGQTVALADGFILDSPGRTFNCALLAPRLVSRIDVFKSPKARIDEGPINGTCPAAARLSDSRNRLSLLLIIVGSLV</sequence>
<protein>
    <recommendedName>
        <fullName evidence="3">TonB-dependent receptor plug domain-containing protein</fullName>
    </recommendedName>
</protein>
<dbReference type="RefSeq" id="WP_100281655.1">
    <property type="nucleotide sequence ID" value="NZ_CP024923.1"/>
</dbReference>
<comment type="subcellular location">
    <subcellularLocation>
        <location evidence="1">Cell outer membrane</location>
        <topology evidence="1">Multi-pass membrane protein</topology>
    </subcellularLocation>
</comment>
<dbReference type="InterPro" id="IPR037066">
    <property type="entry name" value="Plug_dom_sf"/>
</dbReference>
<dbReference type="EMBL" id="CP024923">
    <property type="protein sequence ID" value="ATY31846.1"/>
    <property type="molecule type" value="Genomic_DNA"/>
</dbReference>
<gene>
    <name evidence="4" type="ORF">CVN68_07580</name>
</gene>
<evidence type="ECO:0000313" key="5">
    <source>
        <dbReference type="Proteomes" id="UP000229081"/>
    </source>
</evidence>